<reference evidence="10" key="1">
    <citation type="journal article" date="2019" name="Int. J. Syst. Evol. Microbiol.">
        <title>The Global Catalogue of Microorganisms (GCM) 10K type strain sequencing project: providing services to taxonomists for standard genome sequencing and annotation.</title>
        <authorList>
            <consortium name="The Broad Institute Genomics Platform"/>
            <consortium name="The Broad Institute Genome Sequencing Center for Infectious Disease"/>
            <person name="Wu L."/>
            <person name="Ma J."/>
        </authorList>
    </citation>
    <scope>NUCLEOTIDE SEQUENCE [LARGE SCALE GENOMIC DNA]</scope>
    <source>
        <strain evidence="10">CCM 8904</strain>
    </source>
</reference>
<dbReference type="PROSITE" id="PS50850">
    <property type="entry name" value="MFS"/>
    <property type="match status" value="1"/>
</dbReference>
<feature type="transmembrane region" description="Helical" evidence="7">
    <location>
        <begin position="61"/>
        <end position="78"/>
    </location>
</feature>
<feature type="transmembrane region" description="Helical" evidence="7">
    <location>
        <begin position="20"/>
        <end position="41"/>
    </location>
</feature>
<evidence type="ECO:0000256" key="2">
    <source>
        <dbReference type="ARBA" id="ARBA00022448"/>
    </source>
</evidence>
<feature type="transmembrane region" description="Helical" evidence="7">
    <location>
        <begin position="339"/>
        <end position="357"/>
    </location>
</feature>
<name>A0ABW1RH58_9LACO</name>
<dbReference type="InterPro" id="IPR004638">
    <property type="entry name" value="EmrB-like"/>
</dbReference>
<evidence type="ECO:0000256" key="1">
    <source>
        <dbReference type="ARBA" id="ARBA00004651"/>
    </source>
</evidence>
<dbReference type="Proteomes" id="UP001596289">
    <property type="component" value="Unassembled WGS sequence"/>
</dbReference>
<evidence type="ECO:0000259" key="8">
    <source>
        <dbReference type="PROSITE" id="PS50850"/>
    </source>
</evidence>
<feature type="domain" description="Major facilitator superfamily (MFS) profile" evidence="8">
    <location>
        <begin position="20"/>
        <end position="471"/>
    </location>
</feature>
<feature type="transmembrane region" description="Helical" evidence="7">
    <location>
        <begin position="172"/>
        <end position="194"/>
    </location>
</feature>
<accession>A0ABW1RH58</accession>
<feature type="transmembrane region" description="Helical" evidence="7">
    <location>
        <begin position="273"/>
        <end position="298"/>
    </location>
</feature>
<evidence type="ECO:0000256" key="6">
    <source>
        <dbReference type="ARBA" id="ARBA00023136"/>
    </source>
</evidence>
<keyword evidence="10" id="KW-1185">Reference proteome</keyword>
<dbReference type="PANTHER" id="PTHR42718:SF24">
    <property type="entry name" value="MAJOR FACILITATOR SUPERFAMILY (MFS) PROFILE DOMAIN-CONTAINING PROTEIN"/>
    <property type="match status" value="1"/>
</dbReference>
<feature type="transmembrane region" description="Helical" evidence="7">
    <location>
        <begin position="233"/>
        <end position="252"/>
    </location>
</feature>
<dbReference type="RefSeq" id="WP_164509495.1">
    <property type="nucleotide sequence ID" value="NZ_JBHSSL010000118.1"/>
</dbReference>
<feature type="transmembrane region" description="Helical" evidence="7">
    <location>
        <begin position="85"/>
        <end position="105"/>
    </location>
</feature>
<organism evidence="9 10">
    <name type="scientific">Loigolactobacillus jiayinensis</name>
    <dbReference type="NCBI Taxonomy" id="2486016"/>
    <lineage>
        <taxon>Bacteria</taxon>
        <taxon>Bacillati</taxon>
        <taxon>Bacillota</taxon>
        <taxon>Bacilli</taxon>
        <taxon>Lactobacillales</taxon>
        <taxon>Lactobacillaceae</taxon>
        <taxon>Loigolactobacillus</taxon>
    </lineage>
</organism>
<evidence type="ECO:0000313" key="9">
    <source>
        <dbReference type="EMBL" id="MFC6171827.1"/>
    </source>
</evidence>
<keyword evidence="6 7" id="KW-0472">Membrane</keyword>
<evidence type="ECO:0000256" key="4">
    <source>
        <dbReference type="ARBA" id="ARBA00022692"/>
    </source>
</evidence>
<sequence>MNKTATSHDNQGQPFNRTLFLIIIMIGMFCSNFNQTILAVAQPTLMHTFGVTAATAQWLSTGYSLIVGIMTPVTAWLADNFSSKWLFEFSMGFFLIGTTSCYLANSFNALLVGRLIQAIGGALLAGIGTTMLYSIYPAKQRGTVSALMGIVFGLAPAIGPTFSGWVLDNWDWHNIFGALIPLILLAFILGFFGLRDVVMENKSRLDWPSVILSTLGFGSLLYGFAMIGNLGWTNWQVSTGIIVGSVLVVLFIRRQLHITNPVLKLDIFKSHNYSISVSITSISQIAFAGFEFVLPLYLQTVHGFSAMESGMCLILGALVNAAMSPITGYALNHFNGKRMIRVGLVIMLLGTLPFIFVTPTTPLIEIILLYAVRSFGFSAVQMPVTTMGINGLTKDLISHGSSGNNMMRFTASAIGTAILISVQQDVANQKMLTQASKTSALLSGYHVAFAIVFILLVLGLIMGQMLKEKEVLNK</sequence>
<evidence type="ECO:0000256" key="5">
    <source>
        <dbReference type="ARBA" id="ARBA00022989"/>
    </source>
</evidence>
<dbReference type="SUPFAM" id="SSF103473">
    <property type="entry name" value="MFS general substrate transporter"/>
    <property type="match status" value="1"/>
</dbReference>
<feature type="transmembrane region" description="Helical" evidence="7">
    <location>
        <begin position="444"/>
        <end position="466"/>
    </location>
</feature>
<comment type="subcellular location">
    <subcellularLocation>
        <location evidence="1">Cell membrane</location>
        <topology evidence="1">Multi-pass membrane protein</topology>
    </subcellularLocation>
</comment>
<evidence type="ECO:0000313" key="10">
    <source>
        <dbReference type="Proteomes" id="UP001596289"/>
    </source>
</evidence>
<feature type="transmembrane region" description="Helical" evidence="7">
    <location>
        <begin position="111"/>
        <end position="133"/>
    </location>
</feature>
<dbReference type="InterPro" id="IPR011701">
    <property type="entry name" value="MFS"/>
</dbReference>
<protein>
    <submittedName>
        <fullName evidence="9">MDR family MFS transporter</fullName>
    </submittedName>
</protein>
<dbReference type="InterPro" id="IPR036259">
    <property type="entry name" value="MFS_trans_sf"/>
</dbReference>
<dbReference type="InterPro" id="IPR020846">
    <property type="entry name" value="MFS_dom"/>
</dbReference>
<feature type="transmembrane region" description="Helical" evidence="7">
    <location>
        <begin position="145"/>
        <end position="166"/>
    </location>
</feature>
<keyword evidence="5 7" id="KW-1133">Transmembrane helix</keyword>
<dbReference type="PANTHER" id="PTHR42718">
    <property type="entry name" value="MAJOR FACILITATOR SUPERFAMILY MULTIDRUG TRANSPORTER MFSC"/>
    <property type="match status" value="1"/>
</dbReference>
<feature type="transmembrane region" description="Helical" evidence="7">
    <location>
        <begin position="304"/>
        <end position="327"/>
    </location>
</feature>
<feature type="transmembrane region" description="Helical" evidence="7">
    <location>
        <begin position="206"/>
        <end position="227"/>
    </location>
</feature>
<evidence type="ECO:0000256" key="3">
    <source>
        <dbReference type="ARBA" id="ARBA00022475"/>
    </source>
</evidence>
<dbReference type="CDD" id="cd17503">
    <property type="entry name" value="MFS_LmrB_MDR_like"/>
    <property type="match status" value="1"/>
</dbReference>
<gene>
    <name evidence="9" type="ORF">ACFQGP_14795</name>
</gene>
<evidence type="ECO:0000256" key="7">
    <source>
        <dbReference type="SAM" id="Phobius"/>
    </source>
</evidence>
<keyword evidence="3" id="KW-1003">Cell membrane</keyword>
<dbReference type="Gene3D" id="1.20.1250.20">
    <property type="entry name" value="MFS general substrate transporter like domains"/>
    <property type="match status" value="1"/>
</dbReference>
<dbReference type="EMBL" id="JBHSSL010000118">
    <property type="protein sequence ID" value="MFC6171827.1"/>
    <property type="molecule type" value="Genomic_DNA"/>
</dbReference>
<keyword evidence="2" id="KW-0813">Transport</keyword>
<dbReference type="Pfam" id="PF07690">
    <property type="entry name" value="MFS_1"/>
    <property type="match status" value="1"/>
</dbReference>
<dbReference type="NCBIfam" id="TIGR00711">
    <property type="entry name" value="efflux_EmrB"/>
    <property type="match status" value="1"/>
</dbReference>
<keyword evidence="4 7" id="KW-0812">Transmembrane</keyword>
<proteinExistence type="predicted"/>
<comment type="caution">
    <text evidence="9">The sequence shown here is derived from an EMBL/GenBank/DDBJ whole genome shotgun (WGS) entry which is preliminary data.</text>
</comment>
<dbReference type="Gene3D" id="1.20.1720.10">
    <property type="entry name" value="Multidrug resistance protein D"/>
    <property type="match status" value="1"/>
</dbReference>
<feature type="transmembrane region" description="Helical" evidence="7">
    <location>
        <begin position="405"/>
        <end position="424"/>
    </location>
</feature>